<dbReference type="AlphaFoldDB" id="A0A437MZQ6"/>
<evidence type="ECO:0000313" key="4">
    <source>
        <dbReference type="Proteomes" id="UP000282759"/>
    </source>
</evidence>
<evidence type="ECO:0000256" key="1">
    <source>
        <dbReference type="SAM" id="SignalP"/>
    </source>
</evidence>
<keyword evidence="4" id="KW-1185">Reference proteome</keyword>
<dbReference type="OrthoDB" id="9809488at2"/>
<gene>
    <name evidence="3" type="ORF">EOD41_04250</name>
</gene>
<feature type="signal peptide" evidence="1">
    <location>
        <begin position="1"/>
        <end position="23"/>
    </location>
</feature>
<evidence type="ECO:0000259" key="2">
    <source>
        <dbReference type="Pfam" id="PF01551"/>
    </source>
</evidence>
<protein>
    <submittedName>
        <fullName evidence="3">Peptidase M23</fullName>
    </submittedName>
</protein>
<keyword evidence="1" id="KW-0732">Signal</keyword>
<dbReference type="InterPro" id="IPR011055">
    <property type="entry name" value="Dup_hybrid_motif"/>
</dbReference>
<dbReference type="InterPro" id="IPR016047">
    <property type="entry name" value="M23ase_b-sheet_dom"/>
</dbReference>
<dbReference type="InterPro" id="IPR050570">
    <property type="entry name" value="Cell_wall_metabolism_enzyme"/>
</dbReference>
<accession>A0A437MZQ6</accession>
<evidence type="ECO:0000313" key="3">
    <source>
        <dbReference type="EMBL" id="RVU03150.1"/>
    </source>
</evidence>
<feature type="domain" description="M23ase beta-sheet core" evidence="2">
    <location>
        <begin position="195"/>
        <end position="287"/>
    </location>
</feature>
<reference evidence="3 4" key="1">
    <citation type="submission" date="2019-01" db="EMBL/GenBank/DDBJ databases">
        <authorList>
            <person name="Chen W.-M."/>
        </authorList>
    </citation>
    <scope>NUCLEOTIDE SEQUENCE [LARGE SCALE GENOMIC DNA]</scope>
    <source>
        <strain evidence="3 4">YBJ-36</strain>
    </source>
</reference>
<dbReference type="SUPFAM" id="SSF51261">
    <property type="entry name" value="Duplicated hybrid motif"/>
    <property type="match status" value="1"/>
</dbReference>
<dbReference type="RefSeq" id="WP_127703516.1">
    <property type="nucleotide sequence ID" value="NZ_SACK01000001.1"/>
</dbReference>
<proteinExistence type="predicted"/>
<dbReference type="PANTHER" id="PTHR21666">
    <property type="entry name" value="PEPTIDASE-RELATED"/>
    <property type="match status" value="1"/>
</dbReference>
<dbReference type="EMBL" id="SACK01000001">
    <property type="protein sequence ID" value="RVU03150.1"/>
    <property type="molecule type" value="Genomic_DNA"/>
</dbReference>
<name>A0A437MZQ6_9SPHI</name>
<dbReference type="PANTHER" id="PTHR21666:SF270">
    <property type="entry name" value="MUREIN HYDROLASE ACTIVATOR ENVC"/>
    <property type="match status" value="1"/>
</dbReference>
<organism evidence="3 4">
    <name type="scientific">Mucilaginibacter limnophilus</name>
    <dbReference type="NCBI Taxonomy" id="1932778"/>
    <lineage>
        <taxon>Bacteria</taxon>
        <taxon>Pseudomonadati</taxon>
        <taxon>Bacteroidota</taxon>
        <taxon>Sphingobacteriia</taxon>
        <taxon>Sphingobacteriales</taxon>
        <taxon>Sphingobacteriaceae</taxon>
        <taxon>Mucilaginibacter</taxon>
    </lineage>
</organism>
<feature type="chain" id="PRO_5019165100" evidence="1">
    <location>
        <begin position="24"/>
        <end position="322"/>
    </location>
</feature>
<dbReference type="GO" id="GO:0004222">
    <property type="term" value="F:metalloendopeptidase activity"/>
    <property type="evidence" value="ECO:0007669"/>
    <property type="project" value="TreeGrafter"/>
</dbReference>
<dbReference type="Gene3D" id="2.70.70.10">
    <property type="entry name" value="Glucose Permease (Domain IIA)"/>
    <property type="match status" value="1"/>
</dbReference>
<dbReference type="CDD" id="cd12797">
    <property type="entry name" value="M23_peptidase"/>
    <property type="match status" value="1"/>
</dbReference>
<dbReference type="Proteomes" id="UP000282759">
    <property type="component" value="Unassembled WGS sequence"/>
</dbReference>
<sequence length="322" mass="36132">MKLFIRKAIFMVPLCLSFTFVRAQTESGQNKAAFLKFMTYYNAGQPDSVFALFSAEAKVKLPLDKTTAFLAQLKARYGTMQDYEYTGSRSEFSSYKTVFQNGVVLLQLSANAQQEITGLYAQPYQANDVKNVNRTAMQLPFEGTWTIFWGGNTKEQNQHVGVRFQKNAFDIVITDEHHQSFRTDGKSNPDYYAFGREILSPCHGVVVSAVDGVRDNVPGTVNTLYIPGNTIIIRTDHNEYVFMAHFKQHSIRVKEGDVVKPGQLLGLCGNSGNSSEPHLHIHLQDLEDALEATGIECHFARITVDGVRKRNYSPVKGERVSN</sequence>
<dbReference type="Pfam" id="PF01551">
    <property type="entry name" value="Peptidase_M23"/>
    <property type="match status" value="1"/>
</dbReference>
<comment type="caution">
    <text evidence="3">The sequence shown here is derived from an EMBL/GenBank/DDBJ whole genome shotgun (WGS) entry which is preliminary data.</text>
</comment>